<evidence type="ECO:0000256" key="1">
    <source>
        <dbReference type="SAM" id="SignalP"/>
    </source>
</evidence>
<keyword evidence="3" id="KW-1185">Reference proteome</keyword>
<reference evidence="2 3" key="1">
    <citation type="submission" date="2020-08" db="EMBL/GenBank/DDBJ databases">
        <title>Genomic Encyclopedia of Type Strains, Phase IV (KMG-IV): sequencing the most valuable type-strain genomes for metagenomic binning, comparative biology and taxonomic classification.</title>
        <authorList>
            <person name="Goeker M."/>
        </authorList>
    </citation>
    <scope>NUCLEOTIDE SEQUENCE [LARGE SCALE GENOMIC DNA]</scope>
    <source>
        <strain evidence="2 3">DSM 4491</strain>
    </source>
</reference>
<dbReference type="PROSITE" id="PS51318">
    <property type="entry name" value="TAT"/>
    <property type="match status" value="1"/>
</dbReference>
<feature type="signal peptide" evidence="1">
    <location>
        <begin position="1"/>
        <end position="27"/>
    </location>
</feature>
<protein>
    <recommendedName>
        <fullName evidence="4">Twin-arginine translocation signal domain-containing protein</fullName>
    </recommendedName>
</protein>
<dbReference type="RefSeq" id="WP_166115814.1">
    <property type="nucleotide sequence ID" value="NZ_BAABDB010000042.1"/>
</dbReference>
<evidence type="ECO:0008006" key="4">
    <source>
        <dbReference type="Google" id="ProtNLM"/>
    </source>
</evidence>
<evidence type="ECO:0000313" key="3">
    <source>
        <dbReference type="Proteomes" id="UP000578000"/>
    </source>
</evidence>
<dbReference type="AlphaFoldDB" id="A0A841QFX8"/>
<sequence>MTNLSRRNFLRNSALLGATALTACTVATNGSTTTITLNTAKVRAYGQAGINAIATILSITVIATAMGAPAVALIETAGTALAASLTAFSSATNGTLTITYDDTNWKTKVDTILVDLNGVASALRSGLTAAQSTVTNPIINTAIVAFNSLLTVLDAFMGVLGINLSSVTDAQEATALKTLAVAQ</sequence>
<evidence type="ECO:0000313" key="2">
    <source>
        <dbReference type="EMBL" id="MBB6457919.1"/>
    </source>
</evidence>
<dbReference type="PROSITE" id="PS51257">
    <property type="entry name" value="PROKAR_LIPOPROTEIN"/>
    <property type="match status" value="1"/>
</dbReference>
<dbReference type="Proteomes" id="UP000578000">
    <property type="component" value="Unassembled WGS sequence"/>
</dbReference>
<dbReference type="NCBIfam" id="TIGR01409">
    <property type="entry name" value="TAT_signal_seq"/>
    <property type="match status" value="1"/>
</dbReference>
<feature type="chain" id="PRO_5032372427" description="Twin-arginine translocation signal domain-containing protein" evidence="1">
    <location>
        <begin position="28"/>
        <end position="183"/>
    </location>
</feature>
<comment type="caution">
    <text evidence="2">The sequence shown here is derived from an EMBL/GenBank/DDBJ whole genome shotgun (WGS) entry which is preliminary data.</text>
</comment>
<dbReference type="InterPro" id="IPR019546">
    <property type="entry name" value="TAT_signal_bac_arc"/>
</dbReference>
<organism evidence="2 3">
    <name type="scientific">Acetobacter lovaniensis</name>
    <dbReference type="NCBI Taxonomy" id="104100"/>
    <lineage>
        <taxon>Bacteria</taxon>
        <taxon>Pseudomonadati</taxon>
        <taxon>Pseudomonadota</taxon>
        <taxon>Alphaproteobacteria</taxon>
        <taxon>Acetobacterales</taxon>
        <taxon>Acetobacteraceae</taxon>
        <taxon>Acetobacter</taxon>
    </lineage>
</organism>
<accession>A0A841QFX8</accession>
<gene>
    <name evidence="2" type="ORF">HNR55_002523</name>
</gene>
<dbReference type="InterPro" id="IPR006311">
    <property type="entry name" value="TAT_signal"/>
</dbReference>
<name>A0A841QFX8_9PROT</name>
<proteinExistence type="predicted"/>
<keyword evidence="1" id="KW-0732">Signal</keyword>
<dbReference type="EMBL" id="JACHIE010000012">
    <property type="protein sequence ID" value="MBB6457919.1"/>
    <property type="molecule type" value="Genomic_DNA"/>
</dbReference>